<evidence type="ECO:0000256" key="1">
    <source>
        <dbReference type="ARBA" id="ARBA00004651"/>
    </source>
</evidence>
<feature type="compositionally biased region" description="Low complexity" evidence="9">
    <location>
        <begin position="29"/>
        <end position="56"/>
    </location>
</feature>
<evidence type="ECO:0000313" key="12">
    <source>
        <dbReference type="EMBL" id="KAK4142509.1"/>
    </source>
</evidence>
<dbReference type="PANTHER" id="PTHR23501:SF177">
    <property type="entry name" value="MAJOR FACILITATOR SUPERFAMILY (MFS) PROFILE DOMAIN-CONTAINING PROTEIN-RELATED"/>
    <property type="match status" value="1"/>
</dbReference>
<feature type="compositionally biased region" description="Basic and acidic residues" evidence="9">
    <location>
        <begin position="86"/>
        <end position="106"/>
    </location>
</feature>
<keyword evidence="5 10" id="KW-0812">Transmembrane</keyword>
<accession>A0AAN6ZLZ3</accession>
<keyword evidence="3" id="KW-0813">Transport</keyword>
<feature type="transmembrane region" description="Helical" evidence="10">
    <location>
        <begin position="522"/>
        <end position="541"/>
    </location>
</feature>
<name>A0AAN6ZLZ3_9PEZI</name>
<dbReference type="PROSITE" id="PS50850">
    <property type="entry name" value="MFS"/>
    <property type="match status" value="1"/>
</dbReference>
<keyword evidence="6 10" id="KW-1133">Transmembrane helix</keyword>
<gene>
    <name evidence="12" type="ORF">C8A04DRAFT_13225</name>
</gene>
<evidence type="ECO:0000256" key="5">
    <source>
        <dbReference type="ARBA" id="ARBA00022692"/>
    </source>
</evidence>
<dbReference type="SUPFAM" id="SSF103473">
    <property type="entry name" value="MFS general substrate transporter"/>
    <property type="match status" value="1"/>
</dbReference>
<dbReference type="GeneID" id="87814242"/>
<evidence type="ECO:0000256" key="7">
    <source>
        <dbReference type="ARBA" id="ARBA00023136"/>
    </source>
</evidence>
<dbReference type="FunFam" id="1.20.1250.20:FF:000489">
    <property type="entry name" value="MFS general substrate transporter"/>
    <property type="match status" value="1"/>
</dbReference>
<dbReference type="GO" id="GO:0022857">
    <property type="term" value="F:transmembrane transporter activity"/>
    <property type="evidence" value="ECO:0007669"/>
    <property type="project" value="InterPro"/>
</dbReference>
<evidence type="ECO:0000256" key="6">
    <source>
        <dbReference type="ARBA" id="ARBA00022989"/>
    </source>
</evidence>
<proteinExistence type="inferred from homology"/>
<dbReference type="CDD" id="cd17502">
    <property type="entry name" value="MFS_Azr1_MDR_like"/>
    <property type="match status" value="1"/>
</dbReference>
<evidence type="ECO:0000259" key="11">
    <source>
        <dbReference type="PROSITE" id="PS50850"/>
    </source>
</evidence>
<dbReference type="GO" id="GO:0005886">
    <property type="term" value="C:plasma membrane"/>
    <property type="evidence" value="ECO:0007669"/>
    <property type="project" value="UniProtKB-SubCell"/>
</dbReference>
<dbReference type="FunFam" id="1.20.1250.20:FF:000196">
    <property type="entry name" value="MFS toxin efflux pump (AflT)"/>
    <property type="match status" value="1"/>
</dbReference>
<keyword evidence="4" id="KW-1003">Cell membrane</keyword>
<dbReference type="Proteomes" id="UP001302676">
    <property type="component" value="Unassembled WGS sequence"/>
</dbReference>
<keyword evidence="7 10" id="KW-0472">Membrane</keyword>
<dbReference type="Gene3D" id="1.20.1250.20">
    <property type="entry name" value="MFS general substrate transporter like domains"/>
    <property type="match status" value="2"/>
</dbReference>
<protein>
    <submittedName>
        <fullName evidence="12">Major facilitator superfamily domain-containing protein</fullName>
    </submittedName>
</protein>
<comment type="caution">
    <text evidence="12">The sequence shown here is derived from an EMBL/GenBank/DDBJ whole genome shotgun (WGS) entry which is preliminary data.</text>
</comment>
<evidence type="ECO:0000256" key="4">
    <source>
        <dbReference type="ARBA" id="ARBA00022475"/>
    </source>
</evidence>
<feature type="compositionally biased region" description="Low complexity" evidence="9">
    <location>
        <begin position="1"/>
        <end position="20"/>
    </location>
</feature>
<feature type="region of interest" description="Disordered" evidence="9">
    <location>
        <begin position="1"/>
        <end position="116"/>
    </location>
</feature>
<dbReference type="PANTHER" id="PTHR23501">
    <property type="entry name" value="MAJOR FACILITATOR SUPERFAMILY"/>
    <property type="match status" value="1"/>
</dbReference>
<feature type="transmembrane region" description="Helical" evidence="10">
    <location>
        <begin position="253"/>
        <end position="272"/>
    </location>
</feature>
<evidence type="ECO:0000256" key="8">
    <source>
        <dbReference type="ARBA" id="ARBA00023180"/>
    </source>
</evidence>
<dbReference type="Pfam" id="PF07690">
    <property type="entry name" value="MFS_1"/>
    <property type="match status" value="1"/>
</dbReference>
<sequence length="631" mass="65881">MPSPTTPVAAAPAARSSETTLATDAGERPTTAENPTVAAAATTPTKTTAVGTGVPTLSPPKPAHDGEYLSGESTRAASPTGDDETTATKEKVVETSEKAASAKDVEAGAVKESGDEGEEIEYPTGLAFTFIIVALVLSIFLVSLDMTIVATAIPRITDEFKGLEDVAWYGSAFFMTVGGFQSTWGKVFKYFPLKISFLISIFIFEVGSLICGVAPNSTALIVGRAIAGVGAAGIGSGAYTIIAFTAPPKKRPVFTGIVGTAYGIAAVIGPLIGGAFADHVTWRWCFYINLPIGGISAFIILFFFTAPKGAKPVDATLREKLLQMDLVGTALVMGGVISYILALQYGGQTLPWNDKTVIGLLVGFVVIFIVFGFWEVYNGERSMIVPRLFRQRDIWVNSIFIFLFAGAYFIVIYYLPIYFQSIDNSSPTDSGVRNLPLILSVTVATIVAGVGISATGIAAPVAVGSAAIATVASGLLYTLDIGTDTGKWIGYQILGGFAWGLAFQVPIIVAQATAKPDDISSVTAIILFFQTVGGAFMVSAAQSSFVNTMVLRLPTSAPGVNPLVVLGTGATQIRQVFPAEVVPGILVAYMAGIKVAFAIALGAVGVAFVVSLFSNFKRLSPETLKMGGAAA</sequence>
<feature type="transmembrane region" description="Helical" evidence="10">
    <location>
        <begin position="326"/>
        <end position="345"/>
    </location>
</feature>
<feature type="transmembrane region" description="Helical" evidence="10">
    <location>
        <begin position="284"/>
        <end position="305"/>
    </location>
</feature>
<feature type="transmembrane region" description="Helical" evidence="10">
    <location>
        <begin position="489"/>
        <end position="510"/>
    </location>
</feature>
<dbReference type="FunFam" id="1.20.1720.10:FF:000012">
    <property type="entry name" value="MFS toxin efflux pump (AflT)"/>
    <property type="match status" value="1"/>
</dbReference>
<organism evidence="12 13">
    <name type="scientific">Dichotomopilus funicola</name>
    <dbReference type="NCBI Taxonomy" id="1934379"/>
    <lineage>
        <taxon>Eukaryota</taxon>
        <taxon>Fungi</taxon>
        <taxon>Dikarya</taxon>
        <taxon>Ascomycota</taxon>
        <taxon>Pezizomycotina</taxon>
        <taxon>Sordariomycetes</taxon>
        <taxon>Sordariomycetidae</taxon>
        <taxon>Sordariales</taxon>
        <taxon>Chaetomiaceae</taxon>
        <taxon>Dichotomopilus</taxon>
    </lineage>
</organism>
<keyword evidence="13" id="KW-1185">Reference proteome</keyword>
<evidence type="ECO:0000256" key="10">
    <source>
        <dbReference type="SAM" id="Phobius"/>
    </source>
</evidence>
<feature type="domain" description="Major facilitator superfamily (MFS) profile" evidence="11">
    <location>
        <begin position="131"/>
        <end position="631"/>
    </location>
</feature>
<comment type="subcellular location">
    <subcellularLocation>
        <location evidence="1">Cell membrane</location>
        <topology evidence="1">Multi-pass membrane protein</topology>
    </subcellularLocation>
</comment>
<dbReference type="RefSeq" id="XP_062635880.1">
    <property type="nucleotide sequence ID" value="XM_062777629.1"/>
</dbReference>
<dbReference type="InterPro" id="IPR036259">
    <property type="entry name" value="MFS_trans_sf"/>
</dbReference>
<reference evidence="12" key="1">
    <citation type="journal article" date="2023" name="Mol. Phylogenet. Evol.">
        <title>Genome-scale phylogeny and comparative genomics of the fungal order Sordariales.</title>
        <authorList>
            <person name="Hensen N."/>
            <person name="Bonometti L."/>
            <person name="Westerberg I."/>
            <person name="Brannstrom I.O."/>
            <person name="Guillou S."/>
            <person name="Cros-Aarteil S."/>
            <person name="Calhoun S."/>
            <person name="Haridas S."/>
            <person name="Kuo A."/>
            <person name="Mondo S."/>
            <person name="Pangilinan J."/>
            <person name="Riley R."/>
            <person name="LaButti K."/>
            <person name="Andreopoulos B."/>
            <person name="Lipzen A."/>
            <person name="Chen C."/>
            <person name="Yan M."/>
            <person name="Daum C."/>
            <person name="Ng V."/>
            <person name="Clum A."/>
            <person name="Steindorff A."/>
            <person name="Ohm R.A."/>
            <person name="Martin F."/>
            <person name="Silar P."/>
            <person name="Natvig D.O."/>
            <person name="Lalanne C."/>
            <person name="Gautier V."/>
            <person name="Ament-Velasquez S.L."/>
            <person name="Kruys A."/>
            <person name="Hutchinson M.I."/>
            <person name="Powell A.J."/>
            <person name="Barry K."/>
            <person name="Miller A.N."/>
            <person name="Grigoriev I.V."/>
            <person name="Debuchy R."/>
            <person name="Gladieux P."/>
            <person name="Hiltunen Thoren M."/>
            <person name="Johannesson H."/>
        </authorList>
    </citation>
    <scope>NUCLEOTIDE SEQUENCE</scope>
    <source>
        <strain evidence="12">CBS 141.50</strain>
    </source>
</reference>
<comment type="similarity">
    <text evidence="2">Belongs to the major facilitator superfamily. TCR/Tet family.</text>
</comment>
<feature type="transmembrane region" description="Helical" evidence="10">
    <location>
        <begin position="357"/>
        <end position="374"/>
    </location>
</feature>
<feature type="transmembrane region" description="Helical" evidence="10">
    <location>
        <begin position="435"/>
        <end position="452"/>
    </location>
</feature>
<feature type="transmembrane region" description="Helical" evidence="10">
    <location>
        <begin position="166"/>
        <end position="184"/>
    </location>
</feature>
<dbReference type="AlphaFoldDB" id="A0AAN6ZLZ3"/>
<keyword evidence="8" id="KW-0325">Glycoprotein</keyword>
<evidence type="ECO:0000256" key="3">
    <source>
        <dbReference type="ARBA" id="ARBA00022448"/>
    </source>
</evidence>
<evidence type="ECO:0000256" key="9">
    <source>
        <dbReference type="SAM" id="MobiDB-lite"/>
    </source>
</evidence>
<dbReference type="EMBL" id="MU853597">
    <property type="protein sequence ID" value="KAK4142509.1"/>
    <property type="molecule type" value="Genomic_DNA"/>
</dbReference>
<reference evidence="12" key="2">
    <citation type="submission" date="2023-05" db="EMBL/GenBank/DDBJ databases">
        <authorList>
            <consortium name="Lawrence Berkeley National Laboratory"/>
            <person name="Steindorff A."/>
            <person name="Hensen N."/>
            <person name="Bonometti L."/>
            <person name="Westerberg I."/>
            <person name="Brannstrom I.O."/>
            <person name="Guillou S."/>
            <person name="Cros-Aarteil S."/>
            <person name="Calhoun S."/>
            <person name="Haridas S."/>
            <person name="Kuo A."/>
            <person name="Mondo S."/>
            <person name="Pangilinan J."/>
            <person name="Riley R."/>
            <person name="Labutti K."/>
            <person name="Andreopoulos B."/>
            <person name="Lipzen A."/>
            <person name="Chen C."/>
            <person name="Yanf M."/>
            <person name="Daum C."/>
            <person name="Ng V."/>
            <person name="Clum A."/>
            <person name="Ohm R."/>
            <person name="Martin F."/>
            <person name="Silar P."/>
            <person name="Natvig D."/>
            <person name="Lalanne C."/>
            <person name="Gautier V."/>
            <person name="Ament-Velasquez S.L."/>
            <person name="Kruys A."/>
            <person name="Hutchinson M.I."/>
            <person name="Powell A.J."/>
            <person name="Barry K."/>
            <person name="Miller A.N."/>
            <person name="Grigoriev I.V."/>
            <person name="Debuchy R."/>
            <person name="Gladieux P."/>
            <person name="Thoren M.H."/>
            <person name="Johannesson H."/>
        </authorList>
    </citation>
    <scope>NUCLEOTIDE SEQUENCE</scope>
    <source>
        <strain evidence="12">CBS 141.50</strain>
    </source>
</reference>
<feature type="transmembrane region" description="Helical" evidence="10">
    <location>
        <begin position="196"/>
        <end position="215"/>
    </location>
</feature>
<dbReference type="InterPro" id="IPR011701">
    <property type="entry name" value="MFS"/>
</dbReference>
<feature type="transmembrane region" description="Helical" evidence="10">
    <location>
        <begin position="595"/>
        <end position="616"/>
    </location>
</feature>
<dbReference type="InterPro" id="IPR020846">
    <property type="entry name" value="MFS_dom"/>
</dbReference>
<evidence type="ECO:0000256" key="2">
    <source>
        <dbReference type="ARBA" id="ARBA00007520"/>
    </source>
</evidence>
<feature type="transmembrane region" description="Helical" evidence="10">
    <location>
        <begin position="221"/>
        <end position="246"/>
    </location>
</feature>
<feature type="transmembrane region" description="Helical" evidence="10">
    <location>
        <begin position="126"/>
        <end position="154"/>
    </location>
</feature>
<evidence type="ECO:0000313" key="13">
    <source>
        <dbReference type="Proteomes" id="UP001302676"/>
    </source>
</evidence>
<feature type="transmembrane region" description="Helical" evidence="10">
    <location>
        <begin position="394"/>
        <end position="415"/>
    </location>
</feature>